<gene>
    <name evidence="3" type="ORF">B0H63DRAFT_507561</name>
</gene>
<dbReference type="Proteomes" id="UP001285441">
    <property type="component" value="Unassembled WGS sequence"/>
</dbReference>
<organism evidence="3 4">
    <name type="scientific">Podospora didyma</name>
    <dbReference type="NCBI Taxonomy" id="330526"/>
    <lineage>
        <taxon>Eukaryota</taxon>
        <taxon>Fungi</taxon>
        <taxon>Dikarya</taxon>
        <taxon>Ascomycota</taxon>
        <taxon>Pezizomycotina</taxon>
        <taxon>Sordariomycetes</taxon>
        <taxon>Sordariomycetidae</taxon>
        <taxon>Sordariales</taxon>
        <taxon>Podosporaceae</taxon>
        <taxon>Podospora</taxon>
    </lineage>
</organism>
<dbReference type="AlphaFoldDB" id="A0AAE0NZC3"/>
<keyword evidence="2" id="KW-1133">Transmembrane helix</keyword>
<comment type="caution">
    <text evidence="3">The sequence shown here is derived from an EMBL/GenBank/DDBJ whole genome shotgun (WGS) entry which is preliminary data.</text>
</comment>
<keyword evidence="2" id="KW-0472">Membrane</keyword>
<keyword evidence="2" id="KW-0812">Transmembrane</keyword>
<reference evidence="3" key="2">
    <citation type="submission" date="2023-06" db="EMBL/GenBank/DDBJ databases">
        <authorList>
            <consortium name="Lawrence Berkeley National Laboratory"/>
            <person name="Haridas S."/>
            <person name="Hensen N."/>
            <person name="Bonometti L."/>
            <person name="Westerberg I."/>
            <person name="Brannstrom I.O."/>
            <person name="Guillou S."/>
            <person name="Cros-Aarteil S."/>
            <person name="Calhoun S."/>
            <person name="Kuo A."/>
            <person name="Mondo S."/>
            <person name="Pangilinan J."/>
            <person name="Riley R."/>
            <person name="LaButti K."/>
            <person name="Andreopoulos B."/>
            <person name="Lipzen A."/>
            <person name="Chen C."/>
            <person name="Yanf M."/>
            <person name="Daum C."/>
            <person name="Ng V."/>
            <person name="Clum A."/>
            <person name="Steindorff A."/>
            <person name="Ohm R."/>
            <person name="Martin F."/>
            <person name="Silar P."/>
            <person name="Natvig D."/>
            <person name="Lalanne C."/>
            <person name="Gautier V."/>
            <person name="Ament-velasquez S.L."/>
            <person name="Kruys A."/>
            <person name="Hutchinson M.I."/>
            <person name="Powell A.J."/>
            <person name="Barry K."/>
            <person name="Miller A.N."/>
            <person name="Grigoriev I.V."/>
            <person name="Debuchy R."/>
            <person name="Gladieux P."/>
            <person name="Thoren M.H."/>
            <person name="Johannesson H."/>
        </authorList>
    </citation>
    <scope>NUCLEOTIDE SEQUENCE</scope>
    <source>
        <strain evidence="3">CBS 232.78</strain>
    </source>
</reference>
<dbReference type="EMBL" id="JAULSW010000002">
    <property type="protein sequence ID" value="KAK3390165.1"/>
    <property type="molecule type" value="Genomic_DNA"/>
</dbReference>
<feature type="region of interest" description="Disordered" evidence="1">
    <location>
        <begin position="395"/>
        <end position="419"/>
    </location>
</feature>
<sequence length="419" mass="47774">MAQVQEVDEWKSQCITQIWGFTQPQPLTDHWRNRIGWLQSYFDNYLTELVPDVADSPTHPTLNPTGTRETLKQKALGEEANAYIAPSADTDDKKQRNFNRSLAAACRALFGISIHHAPQFAEGEVQIKQTQCLWREDATIQALLEREFPTSEASEQLSGRFRERLISLRSLVRHADITVVWTHHLPDHLLLSYGETRKTLAVFELPSMIEVSYEACKDVTINDANKNTCHGRKGDTFSFSREFMLETLQTYRLLIPNADSEWAGRTFIRSGKPFWSWIRFPFSNQKKHQQTKDRRLTATFNLGYQSRLTTHSQMFKQYPHWGLRLQTLMAEAEDPMPLSATGRWAERRKGPRHSFWVTVVAFVVASIFGIVATALAVVQFWVAWCDWQKDTSPPQCNPRGLPKEPGASTSSAAATTTAG</sequence>
<accession>A0AAE0NZC3</accession>
<feature type="compositionally biased region" description="Low complexity" evidence="1">
    <location>
        <begin position="407"/>
        <end position="419"/>
    </location>
</feature>
<feature type="transmembrane region" description="Helical" evidence="2">
    <location>
        <begin position="355"/>
        <end position="384"/>
    </location>
</feature>
<keyword evidence="4" id="KW-1185">Reference proteome</keyword>
<protein>
    <submittedName>
        <fullName evidence="3">Uncharacterized protein</fullName>
    </submittedName>
</protein>
<evidence type="ECO:0000313" key="4">
    <source>
        <dbReference type="Proteomes" id="UP001285441"/>
    </source>
</evidence>
<evidence type="ECO:0000256" key="1">
    <source>
        <dbReference type="SAM" id="MobiDB-lite"/>
    </source>
</evidence>
<reference evidence="3" key="1">
    <citation type="journal article" date="2023" name="Mol. Phylogenet. Evol.">
        <title>Genome-scale phylogeny and comparative genomics of the fungal order Sordariales.</title>
        <authorList>
            <person name="Hensen N."/>
            <person name="Bonometti L."/>
            <person name="Westerberg I."/>
            <person name="Brannstrom I.O."/>
            <person name="Guillou S."/>
            <person name="Cros-Aarteil S."/>
            <person name="Calhoun S."/>
            <person name="Haridas S."/>
            <person name="Kuo A."/>
            <person name="Mondo S."/>
            <person name="Pangilinan J."/>
            <person name="Riley R."/>
            <person name="LaButti K."/>
            <person name="Andreopoulos B."/>
            <person name="Lipzen A."/>
            <person name="Chen C."/>
            <person name="Yan M."/>
            <person name="Daum C."/>
            <person name="Ng V."/>
            <person name="Clum A."/>
            <person name="Steindorff A."/>
            <person name="Ohm R.A."/>
            <person name="Martin F."/>
            <person name="Silar P."/>
            <person name="Natvig D.O."/>
            <person name="Lalanne C."/>
            <person name="Gautier V."/>
            <person name="Ament-Velasquez S.L."/>
            <person name="Kruys A."/>
            <person name="Hutchinson M.I."/>
            <person name="Powell A.J."/>
            <person name="Barry K."/>
            <person name="Miller A.N."/>
            <person name="Grigoriev I.V."/>
            <person name="Debuchy R."/>
            <person name="Gladieux P."/>
            <person name="Hiltunen Thoren M."/>
            <person name="Johannesson H."/>
        </authorList>
    </citation>
    <scope>NUCLEOTIDE SEQUENCE</scope>
    <source>
        <strain evidence="3">CBS 232.78</strain>
    </source>
</reference>
<evidence type="ECO:0000313" key="3">
    <source>
        <dbReference type="EMBL" id="KAK3390165.1"/>
    </source>
</evidence>
<proteinExistence type="predicted"/>
<evidence type="ECO:0000256" key="2">
    <source>
        <dbReference type="SAM" id="Phobius"/>
    </source>
</evidence>
<name>A0AAE0NZC3_9PEZI</name>